<dbReference type="InterPro" id="IPR011990">
    <property type="entry name" value="TPR-like_helical_dom_sf"/>
</dbReference>
<dbReference type="KEGG" id="zju:107418262"/>
<feature type="compositionally biased region" description="Acidic residues" evidence="4">
    <location>
        <begin position="68"/>
        <end position="98"/>
    </location>
</feature>
<accession>A0A6P4A316</accession>
<dbReference type="AlphaFoldDB" id="A0A6P4A316"/>
<feature type="repeat" description="PPR" evidence="3">
    <location>
        <begin position="310"/>
        <end position="345"/>
    </location>
</feature>
<dbReference type="Pfam" id="PF13812">
    <property type="entry name" value="PPR_3"/>
    <property type="match status" value="2"/>
</dbReference>
<dbReference type="FunCoup" id="A0A6P4A316">
    <property type="interactions" value="2051"/>
</dbReference>
<proteinExistence type="inferred from homology"/>
<feature type="repeat" description="PPR" evidence="3">
    <location>
        <begin position="521"/>
        <end position="555"/>
    </location>
</feature>
<dbReference type="GO" id="GO:0003729">
    <property type="term" value="F:mRNA binding"/>
    <property type="evidence" value="ECO:0007669"/>
    <property type="project" value="TreeGrafter"/>
</dbReference>
<dbReference type="InterPro" id="IPR051240">
    <property type="entry name" value="Mito_RNA-Proc/Resp"/>
</dbReference>
<sequence>MALLHLKLPLSFPFIPNRFIQHHSSKTFLFLHSKTPRLLSFCTAPPTSQSTSSASPIFLPYLQEDENDVVNDDNDDEQEDPEAVEEVELEDDDSEPEDPFIRFFKSRSSTQDPQLEGRLSFQTNRRSSWHLARDTEFVDDKEEAVTESDVEEELLGEKAELGSVSIDSEALSVGTVGEILQIARNLPQNLTLGESLGGFEGRVSEKEGVEVLRLMGQEGLFMGCLYFFEWMGLQERSLVTPQAYSVLFALLGRAGMGDKLMVLFMNLPPKKEFRDVRVYNAAISGLMCSQRYDDAWKVYEAMEANNIHPDHVTCSILITMMRKTGLSAKEAWEFFEKMNRKGVEWSPEVLGSIVKSFCDEGLKSEALIIQIEMAKKGVFPNAIVYNTLMDAFCKSNQIEEAEGLFAEMKSKGIKPTSASFNVLMDAYSRRMQPEIVEKLLVEMQDMGLDPNAKSFTCLISAYARQKKSDMAADAFLRMKKVGIAPTSHSYTALIHAYSVSGWHEKAYIAFENMQRERLKPSIETYTALLDAFRRAGDTQTLMKIWKMMIKEKIQGTRVTFNTLLDGFSKQGCYTEARDVISEFGKIGLQPTVMTYNMLMNAYARGGQHSKLPQLLKEMATLSLKPDSITYSTMIYAYVRVRDFKRAFFYHKKMVKSGQVPDAKSYQKLRAILDVKAAGKNKNDKRAILGIVNSKMGLVKVKRKKDEFWKNRKKRVRTGKYASNDSHTANN</sequence>
<evidence type="ECO:0000256" key="3">
    <source>
        <dbReference type="PROSITE-ProRule" id="PRU00708"/>
    </source>
</evidence>
<dbReference type="PANTHER" id="PTHR47933:SF11">
    <property type="entry name" value="PENTATRICOPEPTIDE REPEAT-CONTAINING PROTEIN 2"/>
    <property type="match status" value="1"/>
</dbReference>
<comment type="similarity">
    <text evidence="1">Belongs to the PPR family. P subfamily.</text>
</comment>
<feature type="repeat" description="PPR" evidence="3">
    <location>
        <begin position="381"/>
        <end position="415"/>
    </location>
</feature>
<dbReference type="InParanoid" id="A0A6P4A316"/>
<dbReference type="RefSeq" id="XP_015882436.3">
    <property type="nucleotide sequence ID" value="XM_016026950.4"/>
</dbReference>
<dbReference type="Pfam" id="PF13041">
    <property type="entry name" value="PPR_2"/>
    <property type="match status" value="3"/>
</dbReference>
<keyword evidence="2" id="KW-0677">Repeat</keyword>
<feature type="region of interest" description="Disordered" evidence="4">
    <location>
        <begin position="68"/>
        <end position="99"/>
    </location>
</feature>
<protein>
    <submittedName>
        <fullName evidence="6">Pentatricopeptide repeat-containing protein At5g50280, chloroplastic</fullName>
    </submittedName>
</protein>
<feature type="repeat" description="PPR" evidence="3">
    <location>
        <begin position="591"/>
        <end position="625"/>
    </location>
</feature>
<feature type="repeat" description="PPR" evidence="3">
    <location>
        <begin position="451"/>
        <end position="485"/>
    </location>
</feature>
<feature type="repeat" description="PPR" evidence="3">
    <location>
        <begin position="486"/>
        <end position="520"/>
    </location>
</feature>
<dbReference type="NCBIfam" id="TIGR00756">
    <property type="entry name" value="PPR"/>
    <property type="match status" value="9"/>
</dbReference>
<evidence type="ECO:0000313" key="5">
    <source>
        <dbReference type="Proteomes" id="UP001652623"/>
    </source>
</evidence>
<feature type="repeat" description="PPR" evidence="3">
    <location>
        <begin position="626"/>
        <end position="660"/>
    </location>
</feature>
<dbReference type="GeneID" id="107418262"/>
<gene>
    <name evidence="6" type="primary">LOC107418262</name>
</gene>
<keyword evidence="5" id="KW-1185">Reference proteome</keyword>
<evidence type="ECO:0000256" key="4">
    <source>
        <dbReference type="SAM" id="MobiDB-lite"/>
    </source>
</evidence>
<evidence type="ECO:0000313" key="6">
    <source>
        <dbReference type="RefSeq" id="XP_015882436.3"/>
    </source>
</evidence>
<evidence type="ECO:0000256" key="1">
    <source>
        <dbReference type="ARBA" id="ARBA00007626"/>
    </source>
</evidence>
<feature type="repeat" description="PPR" evidence="3">
    <location>
        <begin position="275"/>
        <end position="309"/>
    </location>
</feature>
<reference evidence="6" key="2">
    <citation type="submission" date="2025-08" db="UniProtKB">
        <authorList>
            <consortium name="RefSeq"/>
        </authorList>
    </citation>
    <scope>IDENTIFICATION</scope>
    <source>
        <tissue evidence="6">Seedling</tissue>
    </source>
</reference>
<feature type="repeat" description="PPR" evidence="3">
    <location>
        <begin position="556"/>
        <end position="590"/>
    </location>
</feature>
<reference evidence="5" key="1">
    <citation type="submission" date="2025-05" db="UniProtKB">
        <authorList>
            <consortium name="RefSeq"/>
        </authorList>
    </citation>
    <scope>NUCLEOTIDE SEQUENCE [LARGE SCALE GENOMIC DNA]</scope>
</reference>
<organism evidence="5 6">
    <name type="scientific">Ziziphus jujuba</name>
    <name type="common">Chinese jujube</name>
    <name type="synonym">Ziziphus sativa</name>
    <dbReference type="NCBI Taxonomy" id="326968"/>
    <lineage>
        <taxon>Eukaryota</taxon>
        <taxon>Viridiplantae</taxon>
        <taxon>Streptophyta</taxon>
        <taxon>Embryophyta</taxon>
        <taxon>Tracheophyta</taxon>
        <taxon>Spermatophyta</taxon>
        <taxon>Magnoliopsida</taxon>
        <taxon>eudicotyledons</taxon>
        <taxon>Gunneridae</taxon>
        <taxon>Pentapetalae</taxon>
        <taxon>rosids</taxon>
        <taxon>fabids</taxon>
        <taxon>Rosales</taxon>
        <taxon>Rhamnaceae</taxon>
        <taxon>Paliureae</taxon>
        <taxon>Ziziphus</taxon>
    </lineage>
</organism>
<feature type="repeat" description="PPR" evidence="3">
    <location>
        <begin position="416"/>
        <end position="450"/>
    </location>
</feature>
<dbReference type="Proteomes" id="UP001652623">
    <property type="component" value="Chromosome 2"/>
</dbReference>
<name>A0A6P4A316_ZIZJJ</name>
<evidence type="ECO:0000256" key="2">
    <source>
        <dbReference type="ARBA" id="ARBA00022737"/>
    </source>
</evidence>
<dbReference type="PROSITE" id="PS51375">
    <property type="entry name" value="PPR"/>
    <property type="match status" value="10"/>
</dbReference>
<dbReference type="Gene3D" id="1.25.40.10">
    <property type="entry name" value="Tetratricopeptide repeat domain"/>
    <property type="match status" value="4"/>
</dbReference>
<dbReference type="InterPro" id="IPR002885">
    <property type="entry name" value="PPR_rpt"/>
</dbReference>
<dbReference type="PANTHER" id="PTHR47933">
    <property type="entry name" value="PENTATRICOPEPTIDE REPEAT-CONTAINING PROTEIN 1, MITOCHONDRIAL"/>
    <property type="match status" value="1"/>
</dbReference>